<dbReference type="AlphaFoldDB" id="A0A7K0BW36"/>
<dbReference type="RefSeq" id="WP_153533365.1">
    <property type="nucleotide sequence ID" value="NZ_WEGH01000002.1"/>
</dbReference>
<dbReference type="Proteomes" id="UP000487268">
    <property type="component" value="Unassembled WGS sequence"/>
</dbReference>
<keyword evidence="2" id="KW-1185">Reference proteome</keyword>
<dbReference type="SUPFAM" id="SSF48371">
    <property type="entry name" value="ARM repeat"/>
    <property type="match status" value="1"/>
</dbReference>
<name>A0A7K0BW36_9ACTN</name>
<organism evidence="1 2">
    <name type="scientific">Actinomadura macrotermitis</name>
    <dbReference type="NCBI Taxonomy" id="2585200"/>
    <lineage>
        <taxon>Bacteria</taxon>
        <taxon>Bacillati</taxon>
        <taxon>Actinomycetota</taxon>
        <taxon>Actinomycetes</taxon>
        <taxon>Streptosporangiales</taxon>
        <taxon>Thermomonosporaceae</taxon>
        <taxon>Actinomadura</taxon>
    </lineage>
</organism>
<dbReference type="EMBL" id="WEGH01000002">
    <property type="protein sequence ID" value="MQY05286.1"/>
    <property type="molecule type" value="Genomic_DNA"/>
</dbReference>
<reference evidence="1 2" key="1">
    <citation type="submission" date="2019-10" db="EMBL/GenBank/DDBJ databases">
        <title>Actinomadura rubteroloni sp. nov. and Actinomadura macrotermitis sp. nov., isolated from the gut of fungus growing-termite Macrotermes natalensis.</title>
        <authorList>
            <person name="Benndorf R."/>
            <person name="Martin K."/>
            <person name="Kuefner M."/>
            <person name="De Beer W."/>
            <person name="Kaster A.-K."/>
            <person name="Vollmers J."/>
            <person name="Poulsen M."/>
            <person name="Beemelmanns C."/>
        </authorList>
    </citation>
    <scope>NUCLEOTIDE SEQUENCE [LARGE SCALE GENOMIC DNA]</scope>
    <source>
        <strain evidence="1 2">RB68</strain>
    </source>
</reference>
<comment type="caution">
    <text evidence="1">The sequence shown here is derived from an EMBL/GenBank/DDBJ whole genome shotgun (WGS) entry which is preliminary data.</text>
</comment>
<evidence type="ECO:0000313" key="2">
    <source>
        <dbReference type="Proteomes" id="UP000487268"/>
    </source>
</evidence>
<dbReference type="Gene3D" id="1.25.10.10">
    <property type="entry name" value="Leucine-rich Repeat Variant"/>
    <property type="match status" value="1"/>
</dbReference>
<dbReference type="InterPro" id="IPR011989">
    <property type="entry name" value="ARM-like"/>
</dbReference>
<protein>
    <recommendedName>
        <fullName evidence="3">HEAT repeat domain-containing protein</fullName>
    </recommendedName>
</protein>
<evidence type="ECO:0000313" key="1">
    <source>
        <dbReference type="EMBL" id="MQY05286.1"/>
    </source>
</evidence>
<proteinExistence type="predicted"/>
<accession>A0A7K0BW36</accession>
<sequence length="146" mass="15420">MEPLDESLARLGDPDPRRRDVAAAEIGDLLRGGGLGFAAATAAVARLVESALGEQDFLARESALHAITEAFGRYEFPLEVVAPLATGRAGIEPVLLGYVLYILSATHDPRACPLVRPFLDHPDPGVREEAALALTEIPCPAPARSA</sequence>
<gene>
    <name evidence="1" type="ORF">ACRB68_33590</name>
</gene>
<dbReference type="InterPro" id="IPR016024">
    <property type="entry name" value="ARM-type_fold"/>
</dbReference>
<evidence type="ECO:0008006" key="3">
    <source>
        <dbReference type="Google" id="ProtNLM"/>
    </source>
</evidence>
<dbReference type="OrthoDB" id="3428111at2"/>